<dbReference type="Gene3D" id="3.40.30.10">
    <property type="entry name" value="Glutaredoxin"/>
    <property type="match status" value="1"/>
</dbReference>
<comment type="caution">
    <text evidence="1">The sequence shown here is derived from an EMBL/GenBank/DDBJ whole genome shotgun (WGS) entry which is preliminary data.</text>
</comment>
<accession>A0A4U7BKA2</accession>
<dbReference type="AlphaFoldDB" id="A0A4U7BKA2"/>
<evidence type="ECO:0000313" key="1">
    <source>
        <dbReference type="EMBL" id="TKX30530.1"/>
    </source>
</evidence>
<reference evidence="1 2" key="1">
    <citation type="submission" date="2018-05" db="EMBL/GenBank/DDBJ databases">
        <title>Novel Campyloabacter and Helicobacter Species and Strains.</title>
        <authorList>
            <person name="Mannion A.J."/>
            <person name="Shen Z."/>
            <person name="Fox J.G."/>
        </authorList>
    </citation>
    <scope>NUCLEOTIDE SEQUENCE [LARGE SCALE GENOMIC DNA]</scope>
    <source>
        <strain evidence="2">MIT17-670</strain>
    </source>
</reference>
<evidence type="ECO:0000313" key="2">
    <source>
        <dbReference type="Proteomes" id="UP000310353"/>
    </source>
</evidence>
<dbReference type="EMBL" id="NXMA01000016">
    <property type="protein sequence ID" value="TKX30530.1"/>
    <property type="molecule type" value="Genomic_DNA"/>
</dbReference>
<gene>
    <name evidence="1" type="ORF">CQA76_07895</name>
</gene>
<protein>
    <submittedName>
        <fullName evidence="1">Uncharacterized protein</fullName>
    </submittedName>
</protein>
<proteinExistence type="predicted"/>
<organism evidence="1 2">
    <name type="scientific">Campylobacter aviculae</name>
    <dbReference type="NCBI Taxonomy" id="2510190"/>
    <lineage>
        <taxon>Bacteria</taxon>
        <taxon>Pseudomonadati</taxon>
        <taxon>Campylobacterota</taxon>
        <taxon>Epsilonproteobacteria</taxon>
        <taxon>Campylobacterales</taxon>
        <taxon>Campylobacteraceae</taxon>
        <taxon>Campylobacter</taxon>
    </lineage>
</organism>
<dbReference type="Proteomes" id="UP000310353">
    <property type="component" value="Unassembled WGS sequence"/>
</dbReference>
<name>A0A4U7BKA2_9BACT</name>
<sequence>MVGNKGDFIVEVDSKIIFSKTQLINCESERFPHDGEIVKLINKA</sequence>
<keyword evidence="2" id="KW-1185">Reference proteome</keyword>